<dbReference type="SUPFAM" id="SSF53335">
    <property type="entry name" value="S-adenosyl-L-methionine-dependent methyltransferases"/>
    <property type="match status" value="1"/>
</dbReference>
<proteinExistence type="predicted"/>
<dbReference type="EC" id="2.1.-.-" evidence="4"/>
<feature type="domain" description="Methyltransferase" evidence="3">
    <location>
        <begin position="70"/>
        <end position="160"/>
    </location>
</feature>
<accession>A0ABV2YEU2</accession>
<sequence length="244" mass="26372">MESIRVDRSGAAPSRPSEPERRNLAVWSDYGDNHLSRGTEIPEPGSLYWGYWEGVGPGEEILGDLTGCRVLDLCSGMGRFAAYLARGGVRVDAVEGARSQHERAVARFGGPPGLRFVHADAVTHLGEAEPYDVVLCAHGLAFLDPYRVLPALASALTPGGRLVFSVLHTNSEGDGPRDTVTARRETLRLVDVGPRPVEMWVLTPSRWRQLLVEHGLTVGQVEVLTAPGTGDPTSCTLLCARRPD</sequence>
<dbReference type="EMBL" id="JBEZUR010000009">
    <property type="protein sequence ID" value="MEU3554260.1"/>
    <property type="molecule type" value="Genomic_DNA"/>
</dbReference>
<dbReference type="InterPro" id="IPR029063">
    <property type="entry name" value="SAM-dependent_MTases_sf"/>
</dbReference>
<feature type="region of interest" description="Disordered" evidence="2">
    <location>
        <begin position="1"/>
        <end position="20"/>
    </location>
</feature>
<gene>
    <name evidence="4" type="ORF">AB0E65_08555</name>
</gene>
<reference evidence="4 5" key="1">
    <citation type="submission" date="2024-06" db="EMBL/GenBank/DDBJ databases">
        <title>The Natural Products Discovery Center: Release of the First 8490 Sequenced Strains for Exploring Actinobacteria Biosynthetic Diversity.</title>
        <authorList>
            <person name="Kalkreuter E."/>
            <person name="Kautsar S.A."/>
            <person name="Yang D."/>
            <person name="Bader C.D."/>
            <person name="Teijaro C.N."/>
            <person name="Fluegel L."/>
            <person name="Davis C.M."/>
            <person name="Simpson J.R."/>
            <person name="Lauterbach L."/>
            <person name="Steele A.D."/>
            <person name="Gui C."/>
            <person name="Meng S."/>
            <person name="Li G."/>
            <person name="Viehrig K."/>
            <person name="Ye F."/>
            <person name="Su P."/>
            <person name="Kiefer A.F."/>
            <person name="Nichols A."/>
            <person name="Cepeda A.J."/>
            <person name="Yan W."/>
            <person name="Fan B."/>
            <person name="Jiang Y."/>
            <person name="Adhikari A."/>
            <person name="Zheng C.-J."/>
            <person name="Schuster L."/>
            <person name="Cowan T.M."/>
            <person name="Smanski M.J."/>
            <person name="Chevrette M.G."/>
            <person name="De Carvalho L.P.S."/>
            <person name="Shen B."/>
        </authorList>
    </citation>
    <scope>NUCLEOTIDE SEQUENCE [LARGE SCALE GENOMIC DNA]</scope>
    <source>
        <strain evidence="4 5">NPDC038104</strain>
    </source>
</reference>
<name>A0ABV2YEU2_9ACTN</name>
<evidence type="ECO:0000313" key="5">
    <source>
        <dbReference type="Proteomes" id="UP001550850"/>
    </source>
</evidence>
<keyword evidence="4" id="KW-0489">Methyltransferase</keyword>
<dbReference type="PANTHER" id="PTHR43861">
    <property type="entry name" value="TRANS-ACONITATE 2-METHYLTRANSFERASE-RELATED"/>
    <property type="match status" value="1"/>
</dbReference>
<dbReference type="Pfam" id="PF13649">
    <property type="entry name" value="Methyltransf_25"/>
    <property type="match status" value="1"/>
</dbReference>
<evidence type="ECO:0000313" key="4">
    <source>
        <dbReference type="EMBL" id="MEU3554260.1"/>
    </source>
</evidence>
<dbReference type="Proteomes" id="UP001550850">
    <property type="component" value="Unassembled WGS sequence"/>
</dbReference>
<evidence type="ECO:0000259" key="3">
    <source>
        <dbReference type="Pfam" id="PF13649"/>
    </source>
</evidence>
<comment type="caution">
    <text evidence="4">The sequence shown here is derived from an EMBL/GenBank/DDBJ whole genome shotgun (WGS) entry which is preliminary data.</text>
</comment>
<dbReference type="InterPro" id="IPR041698">
    <property type="entry name" value="Methyltransf_25"/>
</dbReference>
<dbReference type="RefSeq" id="WP_245967710.1">
    <property type="nucleotide sequence ID" value="NZ_BEVZ01000006.1"/>
</dbReference>
<dbReference type="Gene3D" id="3.40.50.150">
    <property type="entry name" value="Vaccinia Virus protein VP39"/>
    <property type="match status" value="1"/>
</dbReference>
<dbReference type="CDD" id="cd02440">
    <property type="entry name" value="AdoMet_MTases"/>
    <property type="match status" value="1"/>
</dbReference>
<evidence type="ECO:0000256" key="1">
    <source>
        <dbReference type="ARBA" id="ARBA00022679"/>
    </source>
</evidence>
<keyword evidence="5" id="KW-1185">Reference proteome</keyword>
<organism evidence="4 5">
    <name type="scientific">Streptomyces fragilis</name>
    <dbReference type="NCBI Taxonomy" id="67301"/>
    <lineage>
        <taxon>Bacteria</taxon>
        <taxon>Bacillati</taxon>
        <taxon>Actinomycetota</taxon>
        <taxon>Actinomycetes</taxon>
        <taxon>Kitasatosporales</taxon>
        <taxon>Streptomycetaceae</taxon>
        <taxon>Streptomyces</taxon>
    </lineage>
</organism>
<dbReference type="GO" id="GO:0008168">
    <property type="term" value="F:methyltransferase activity"/>
    <property type="evidence" value="ECO:0007669"/>
    <property type="project" value="UniProtKB-KW"/>
</dbReference>
<evidence type="ECO:0000256" key="2">
    <source>
        <dbReference type="SAM" id="MobiDB-lite"/>
    </source>
</evidence>
<keyword evidence="1 4" id="KW-0808">Transferase</keyword>
<dbReference type="GO" id="GO:0032259">
    <property type="term" value="P:methylation"/>
    <property type="evidence" value="ECO:0007669"/>
    <property type="project" value="UniProtKB-KW"/>
</dbReference>
<protein>
    <submittedName>
        <fullName evidence="4">Class I SAM-dependent methyltransferase</fullName>
        <ecNumber evidence="4">2.1.-.-</ecNumber>
    </submittedName>
</protein>